<organism evidence="8 9">
    <name type="scientific">Rhizobium sullae</name>
    <name type="common">Rhizobium hedysari</name>
    <dbReference type="NCBI Taxonomy" id="50338"/>
    <lineage>
        <taxon>Bacteria</taxon>
        <taxon>Pseudomonadati</taxon>
        <taxon>Pseudomonadota</taxon>
        <taxon>Alphaproteobacteria</taxon>
        <taxon>Hyphomicrobiales</taxon>
        <taxon>Rhizobiaceae</taxon>
        <taxon>Rhizobium/Agrobacterium group</taxon>
        <taxon>Rhizobium</taxon>
    </lineage>
</organism>
<accession>A0ABY5XY60</accession>
<dbReference type="InterPro" id="IPR000847">
    <property type="entry name" value="LysR_HTH_N"/>
</dbReference>
<dbReference type="InterPro" id="IPR036390">
    <property type="entry name" value="WH_DNA-bd_sf"/>
</dbReference>
<sequence>MSDAFEKITLRQLQIFLAVVEHKSFVAAAAQLDLTPPAVSMQMSRLSEFLDAPLFDRDGRSIQLTAAATALIPYAERMTEALIEACNVIDGLQGRLDHLVRVAMVTTSRNFGPHLLQEFGRLHPDIQIETTIANREKVIELLETGNVDLALMGRPPQRIEVEAVPFASHPYVLIGHPAHILAGKQHIARRELVNFKFIAREAGSGTRMIHDYYFTSHSVQFPSIYVVMDSNENIKQAVMANMGLAFISAHTIALECQTKKLRILPAEDMPAMREWFAVHLKGRQLRPAAESFKAFVLNEGPNFIRRFFGNLPKELLRA</sequence>
<evidence type="ECO:0000256" key="1">
    <source>
        <dbReference type="ARBA" id="ARBA00009437"/>
    </source>
</evidence>
<keyword evidence="4" id="KW-0804">Transcription</keyword>
<dbReference type="Gene3D" id="1.10.10.10">
    <property type="entry name" value="Winged helix-like DNA-binding domain superfamily/Winged helix DNA-binding domain"/>
    <property type="match status" value="1"/>
</dbReference>
<dbReference type="PROSITE" id="PS50931">
    <property type="entry name" value="HTH_LYSR"/>
    <property type="match status" value="1"/>
</dbReference>
<evidence type="ECO:0000256" key="3">
    <source>
        <dbReference type="ARBA" id="ARBA00023125"/>
    </source>
</evidence>
<keyword evidence="9" id="KW-1185">Reference proteome</keyword>
<dbReference type="Gene3D" id="3.40.190.290">
    <property type="match status" value="1"/>
</dbReference>
<dbReference type="RefSeq" id="WP_037143484.1">
    <property type="nucleotide sequence ID" value="NZ_CP104146.1"/>
</dbReference>
<dbReference type="PANTHER" id="PTHR30126:SF5">
    <property type="entry name" value="HTH-TYPE TRANSCRIPTIONAL ACTIVATOR CMPR"/>
    <property type="match status" value="1"/>
</dbReference>
<geneLocation type="plasmid" evidence="8 9">
    <name>pWSM1592_3</name>
</geneLocation>
<reference evidence="8" key="1">
    <citation type="submission" date="2022-09" db="EMBL/GenBank/DDBJ databases">
        <title>Australian commercial rhizobial inoculants.</title>
        <authorList>
            <person name="Kohlmeier M.G."/>
            <person name="O'Hara G.W."/>
            <person name="Colombi E."/>
            <person name="Ramsay J.P."/>
            <person name="Terpolilli J."/>
        </authorList>
    </citation>
    <scope>NUCLEOTIDE SEQUENCE</scope>
    <source>
        <strain evidence="8">WSM1592</strain>
        <plasmid evidence="8">pWSM1592_3</plasmid>
    </source>
</reference>
<keyword evidence="3" id="KW-0238">DNA-binding</keyword>
<evidence type="ECO:0000256" key="2">
    <source>
        <dbReference type="ARBA" id="ARBA00023015"/>
    </source>
</evidence>
<comment type="similarity">
    <text evidence="1">Belongs to the LysR transcriptional regulatory family.</text>
</comment>
<dbReference type="InterPro" id="IPR005119">
    <property type="entry name" value="LysR_subst-bd"/>
</dbReference>
<keyword evidence="8" id="KW-0614">Plasmid</keyword>
<feature type="domain" description="HTH lysR-type" evidence="7">
    <location>
        <begin position="8"/>
        <end position="65"/>
    </location>
</feature>
<dbReference type="Pfam" id="PF00126">
    <property type="entry name" value="HTH_1"/>
    <property type="match status" value="1"/>
</dbReference>
<evidence type="ECO:0000256" key="5">
    <source>
        <dbReference type="ARBA" id="ARBA00039279"/>
    </source>
</evidence>
<gene>
    <name evidence="8" type="ORF">N2599_36720</name>
</gene>
<dbReference type="Pfam" id="PF03466">
    <property type="entry name" value="LysR_substrate"/>
    <property type="match status" value="1"/>
</dbReference>
<name>A0ABY5XY60_RHISU</name>
<proteinExistence type="inferred from homology"/>
<dbReference type="EMBL" id="CP104146">
    <property type="protein sequence ID" value="UWU19577.1"/>
    <property type="molecule type" value="Genomic_DNA"/>
</dbReference>
<dbReference type="SUPFAM" id="SSF53850">
    <property type="entry name" value="Periplasmic binding protein-like II"/>
    <property type="match status" value="1"/>
</dbReference>
<dbReference type="PANTHER" id="PTHR30126">
    <property type="entry name" value="HTH-TYPE TRANSCRIPTIONAL REGULATOR"/>
    <property type="match status" value="1"/>
</dbReference>
<evidence type="ECO:0000313" key="8">
    <source>
        <dbReference type="EMBL" id="UWU19577.1"/>
    </source>
</evidence>
<keyword evidence="2" id="KW-0805">Transcription regulation</keyword>
<evidence type="ECO:0000313" key="9">
    <source>
        <dbReference type="Proteomes" id="UP001060123"/>
    </source>
</evidence>
<evidence type="ECO:0000256" key="6">
    <source>
        <dbReference type="ARBA" id="ARBA00043141"/>
    </source>
</evidence>
<dbReference type="SUPFAM" id="SSF46785">
    <property type="entry name" value="Winged helix' DNA-binding domain"/>
    <property type="match status" value="1"/>
</dbReference>
<dbReference type="Proteomes" id="UP001060123">
    <property type="component" value="Plasmid pWSM1592_3"/>
</dbReference>
<evidence type="ECO:0000259" key="7">
    <source>
        <dbReference type="PROSITE" id="PS50931"/>
    </source>
</evidence>
<protein>
    <recommendedName>
        <fullName evidence="5">HTH-type transcriptional regulator CbbR</fullName>
    </recommendedName>
    <alternativeName>
        <fullName evidence="6">RuBisCO operon transcriptional regulator</fullName>
    </alternativeName>
</protein>
<evidence type="ECO:0000256" key="4">
    <source>
        <dbReference type="ARBA" id="ARBA00023163"/>
    </source>
</evidence>
<dbReference type="InterPro" id="IPR036388">
    <property type="entry name" value="WH-like_DNA-bd_sf"/>
</dbReference>